<name>A0A0B0NVU4_GOSAR</name>
<sequence length="166" mass="19328">MIFQNTGKSRLLLGKCLSLFFSVRHFPKHGKTPSPLPLPLPLSLQISAIARYPTPCLKFLKSCGISKNDDEKVWSRTYVRVGVKDVGSTVSGLSQNLSLYVQFLALVKRGSKPSKEEEEKQYYYVNMGYAIRTLREEFLDIFYRELIFYIYRFGFDFPTFDFFEME</sequence>
<organism evidence="1 2">
    <name type="scientific">Gossypium arboreum</name>
    <name type="common">Tree cotton</name>
    <name type="synonym">Gossypium nanking</name>
    <dbReference type="NCBI Taxonomy" id="29729"/>
    <lineage>
        <taxon>Eukaryota</taxon>
        <taxon>Viridiplantae</taxon>
        <taxon>Streptophyta</taxon>
        <taxon>Embryophyta</taxon>
        <taxon>Tracheophyta</taxon>
        <taxon>Spermatophyta</taxon>
        <taxon>Magnoliopsida</taxon>
        <taxon>eudicotyledons</taxon>
        <taxon>Gunneridae</taxon>
        <taxon>Pentapetalae</taxon>
        <taxon>rosids</taxon>
        <taxon>malvids</taxon>
        <taxon>Malvales</taxon>
        <taxon>Malvaceae</taxon>
        <taxon>Malvoideae</taxon>
        <taxon>Gossypium</taxon>
    </lineage>
</organism>
<gene>
    <name evidence="1" type="ORF">F383_24338</name>
</gene>
<dbReference type="Proteomes" id="UP000032142">
    <property type="component" value="Unassembled WGS sequence"/>
</dbReference>
<protein>
    <submittedName>
        <fullName evidence="1">Pumilio-like protein</fullName>
    </submittedName>
</protein>
<dbReference type="EMBL" id="KN411020">
    <property type="protein sequence ID" value="KHG18633.1"/>
    <property type="molecule type" value="Genomic_DNA"/>
</dbReference>
<dbReference type="AlphaFoldDB" id="A0A0B0NVU4"/>
<evidence type="ECO:0000313" key="2">
    <source>
        <dbReference type="Proteomes" id="UP000032142"/>
    </source>
</evidence>
<reference evidence="2" key="1">
    <citation type="submission" date="2014-09" db="EMBL/GenBank/DDBJ databases">
        <authorList>
            <person name="Mudge J."/>
            <person name="Ramaraj T."/>
            <person name="Lindquist I.E."/>
            <person name="Bharti A.K."/>
            <person name="Sundararajan A."/>
            <person name="Cameron C.T."/>
            <person name="Woodward J.E."/>
            <person name="May G.D."/>
            <person name="Brubaker C."/>
            <person name="Broadhvest J."/>
            <person name="Wilkins T.A."/>
        </authorList>
    </citation>
    <scope>NUCLEOTIDE SEQUENCE</scope>
    <source>
        <strain evidence="2">cv. AKA8401</strain>
    </source>
</reference>
<evidence type="ECO:0000313" key="1">
    <source>
        <dbReference type="EMBL" id="KHG18633.1"/>
    </source>
</evidence>
<accession>A0A0B0NVU4</accession>
<keyword evidence="2" id="KW-1185">Reference proteome</keyword>
<proteinExistence type="predicted"/>